<evidence type="ECO:0000256" key="3">
    <source>
        <dbReference type="ARBA" id="ARBA00022629"/>
    </source>
</evidence>
<reference evidence="4" key="1">
    <citation type="submission" date="2021-10" db="EMBL/GenBank/DDBJ databases">
        <title>Anaerobic single-cell dispensing facilitates the cultivation of human gut bacteria.</title>
        <authorList>
            <person name="Afrizal A."/>
        </authorList>
    </citation>
    <scope>NUCLEOTIDE SEQUENCE</scope>
    <source>
        <strain evidence="4">CLA-AA-H215</strain>
    </source>
</reference>
<gene>
    <name evidence="4" type="ORF">LKD81_00060</name>
</gene>
<dbReference type="PANTHER" id="PTHR18964">
    <property type="entry name" value="ROK (REPRESSOR, ORF, KINASE) FAMILY"/>
    <property type="match status" value="1"/>
</dbReference>
<dbReference type="SUPFAM" id="SSF46785">
    <property type="entry name" value="Winged helix' DNA-binding domain"/>
    <property type="match status" value="1"/>
</dbReference>
<comment type="caution">
    <text evidence="4">The sequence shown here is derived from an EMBL/GenBank/DDBJ whole genome shotgun (WGS) entry which is preliminary data.</text>
</comment>
<keyword evidence="5" id="KW-1185">Reference proteome</keyword>
<evidence type="ECO:0000256" key="2">
    <source>
        <dbReference type="ARBA" id="ARBA00006479"/>
    </source>
</evidence>
<dbReference type="InterPro" id="IPR036388">
    <property type="entry name" value="WH-like_DNA-bd_sf"/>
</dbReference>
<dbReference type="InterPro" id="IPR043129">
    <property type="entry name" value="ATPase_NBD"/>
</dbReference>
<name>A0AAE3E8E1_9FIRM</name>
<dbReference type="EMBL" id="JAJEQR010000001">
    <property type="protein sequence ID" value="MCC2229396.1"/>
    <property type="molecule type" value="Genomic_DNA"/>
</dbReference>
<proteinExistence type="inferred from homology"/>
<dbReference type="Pfam" id="PF13412">
    <property type="entry name" value="HTH_24"/>
    <property type="match status" value="1"/>
</dbReference>
<dbReference type="PANTHER" id="PTHR18964:SF149">
    <property type="entry name" value="BIFUNCTIONAL UDP-N-ACETYLGLUCOSAMINE 2-EPIMERASE_N-ACETYLMANNOSAMINE KINASE"/>
    <property type="match status" value="1"/>
</dbReference>
<dbReference type="Gene3D" id="1.10.10.10">
    <property type="entry name" value="Winged helix-like DNA-binding domain superfamily/Winged helix DNA-binding domain"/>
    <property type="match status" value="1"/>
</dbReference>
<dbReference type="Pfam" id="PF00480">
    <property type="entry name" value="ROK"/>
    <property type="match status" value="1"/>
</dbReference>
<dbReference type="AlphaFoldDB" id="A0AAE3E8E1"/>
<comment type="function">
    <text evidence="1">Transcriptional repressor of xylose-utilizing enzymes.</text>
</comment>
<accession>A0AAE3E8E1</accession>
<evidence type="ECO:0000313" key="5">
    <source>
        <dbReference type="Proteomes" id="UP001198182"/>
    </source>
</evidence>
<dbReference type="Proteomes" id="UP001198182">
    <property type="component" value="Unassembled WGS sequence"/>
</dbReference>
<keyword evidence="3" id="KW-0859">Xylose metabolism</keyword>
<dbReference type="SUPFAM" id="SSF53067">
    <property type="entry name" value="Actin-like ATPase domain"/>
    <property type="match status" value="1"/>
</dbReference>
<dbReference type="InterPro" id="IPR036390">
    <property type="entry name" value="WH_DNA-bd_sf"/>
</dbReference>
<dbReference type="GO" id="GO:0042732">
    <property type="term" value="P:D-xylose metabolic process"/>
    <property type="evidence" value="ECO:0007669"/>
    <property type="project" value="UniProtKB-KW"/>
</dbReference>
<comment type="similarity">
    <text evidence="2">Belongs to the ROK (NagC/XylR) family.</text>
</comment>
<dbReference type="Gene3D" id="3.30.420.40">
    <property type="match status" value="2"/>
</dbReference>
<evidence type="ECO:0000256" key="1">
    <source>
        <dbReference type="ARBA" id="ARBA00002486"/>
    </source>
</evidence>
<organism evidence="4 5">
    <name type="scientific">Hominifimenecus microfluidus</name>
    <dbReference type="NCBI Taxonomy" id="2885348"/>
    <lineage>
        <taxon>Bacteria</taxon>
        <taxon>Bacillati</taxon>
        <taxon>Bacillota</taxon>
        <taxon>Clostridia</taxon>
        <taxon>Lachnospirales</taxon>
        <taxon>Lachnospiraceae</taxon>
        <taxon>Hominifimenecus</taxon>
    </lineage>
</organism>
<evidence type="ECO:0000313" key="4">
    <source>
        <dbReference type="EMBL" id="MCC2229396.1"/>
    </source>
</evidence>
<dbReference type="InterPro" id="IPR000600">
    <property type="entry name" value="ROK"/>
</dbReference>
<sequence length="371" mass="42277">MSPTIPIKQINRNQIYRYIYKHTKVSQQDISSDLKLSMPTINQNLNALRSMGLISDQDTFESTGGRKARAISCVKDARISIGLDITANHVSLVAIDMYANILHYNRIRHRYTDSFYYYATLGKLIRSFIERNEIDKKKILGLGICLAAIIDEDGRTIRSARCLGAPADLYEKLKPHIPFPFRLINDANAGGFAQWWDMEQDRTIIFLNLSNTVGGAMVNNRKLYLGDHQRSCEFGHVTLVPDGKPCYCGQKGCVNAYCSAKNLSDMTDGKMSLFFEYVKDEQEPYLSAFREYLGYLAITVNNLRMQYDCDIVLGGYVGSYLTDHLELIRSMVSARSRFEEPEPYIFTSKYLFETAAIGAALHYIDRFIRCI</sequence>
<keyword evidence="3" id="KW-0119">Carbohydrate metabolism</keyword>
<protein>
    <submittedName>
        <fullName evidence="4">ROK family transcriptional regulator</fullName>
    </submittedName>
</protein>
<dbReference type="RefSeq" id="WP_308452232.1">
    <property type="nucleotide sequence ID" value="NZ_JAJEQR010000001.1"/>
</dbReference>